<dbReference type="PANTHER" id="PTHR42928">
    <property type="entry name" value="TRICARBOXYLATE-BINDING PROTEIN"/>
    <property type="match status" value="1"/>
</dbReference>
<evidence type="ECO:0000256" key="1">
    <source>
        <dbReference type="ARBA" id="ARBA00006987"/>
    </source>
</evidence>
<comment type="similarity">
    <text evidence="1">Belongs to the UPF0065 (bug) family.</text>
</comment>
<dbReference type="AlphaFoldDB" id="A0A0C6P5I7"/>
<evidence type="ECO:0000313" key="3">
    <source>
        <dbReference type="EMBL" id="CCJ54730.1"/>
    </source>
</evidence>
<proteinExistence type="inferred from homology"/>
<accession>A0A0C6P5I7</accession>
<dbReference type="KEGG" id="bbh:BN112_2813"/>
<dbReference type="EMBL" id="HE965806">
    <property type="protein sequence ID" value="CCJ54730.1"/>
    <property type="molecule type" value="Genomic_DNA"/>
</dbReference>
<dbReference type="InterPro" id="IPR005064">
    <property type="entry name" value="BUG"/>
</dbReference>
<dbReference type="PIRSF" id="PIRSF017082">
    <property type="entry name" value="YflP"/>
    <property type="match status" value="1"/>
</dbReference>
<dbReference type="SUPFAM" id="SSF53850">
    <property type="entry name" value="Periplasmic binding protein-like II"/>
    <property type="match status" value="1"/>
</dbReference>
<dbReference type="Gene3D" id="3.40.190.10">
    <property type="entry name" value="Periplasmic binding protein-like II"/>
    <property type="match status" value="1"/>
</dbReference>
<feature type="chain" id="PRO_5002190036" evidence="2">
    <location>
        <begin position="29"/>
        <end position="329"/>
    </location>
</feature>
<dbReference type="PANTHER" id="PTHR42928:SF5">
    <property type="entry name" value="BLR1237 PROTEIN"/>
    <property type="match status" value="1"/>
</dbReference>
<dbReference type="RefSeq" id="WP_003808005.1">
    <property type="nucleotide sequence ID" value="NC_019382.1"/>
</dbReference>
<dbReference type="CDD" id="cd07012">
    <property type="entry name" value="PBP2_Bug_TTT"/>
    <property type="match status" value="1"/>
</dbReference>
<dbReference type="HOGENOM" id="CLU_045683_0_0_4"/>
<evidence type="ECO:0000313" key="4">
    <source>
        <dbReference type="Proteomes" id="UP000007564"/>
    </source>
</evidence>
<feature type="signal peptide" evidence="2">
    <location>
        <begin position="1"/>
        <end position="28"/>
    </location>
</feature>
<dbReference type="InterPro" id="IPR042100">
    <property type="entry name" value="Bug_dom1"/>
</dbReference>
<dbReference type="Gene3D" id="3.40.190.150">
    <property type="entry name" value="Bordetella uptake gene, domain 1"/>
    <property type="match status" value="1"/>
</dbReference>
<gene>
    <name evidence="3" type="ORF">BN112_2813</name>
</gene>
<sequence length="329" mass="34789">MNRNLRSRALVRCALGAMLALLPPWAAAAQDYPDKARPVRIIVPSGAGSIVDLLARAQAKAMSEVAGINVVVENKPGAETIIGVQALMAAPPDGYTMLVTSSSSQSINPVMLPNLPYNPLEDYIPLEAISTSPLYMNLGASTRFGSAGDFIAAARASPGKYTCASATTATRLACAQLEGTTGIEMLNVPYRTSASALTAVASGEADVFFIDIGSARAFWQAGKMRPVAVTSSARAKALPQVPTLREQGAANYEFVAWFAAYFPARTPPQTVAKMREILQAAYATPGFVEALATYGHEPLQLAGADLLELNRKEIAKWSTLVKEGGIQVQ</sequence>
<dbReference type="Proteomes" id="UP000007564">
    <property type="component" value="Chromosome"/>
</dbReference>
<dbReference type="Pfam" id="PF03401">
    <property type="entry name" value="TctC"/>
    <property type="match status" value="1"/>
</dbReference>
<evidence type="ECO:0000256" key="2">
    <source>
        <dbReference type="SAM" id="SignalP"/>
    </source>
</evidence>
<dbReference type="GeneID" id="56480703"/>
<keyword evidence="2" id="KW-0732">Signal</keyword>
<protein>
    <submittedName>
        <fullName evidence="3">Putative exported protein</fullName>
    </submittedName>
</protein>
<organism evidence="3 4">
    <name type="scientific">Bordetella bronchiseptica 253</name>
    <dbReference type="NCBI Taxonomy" id="568707"/>
    <lineage>
        <taxon>Bacteria</taxon>
        <taxon>Pseudomonadati</taxon>
        <taxon>Pseudomonadota</taxon>
        <taxon>Betaproteobacteria</taxon>
        <taxon>Burkholderiales</taxon>
        <taxon>Alcaligenaceae</taxon>
        <taxon>Bordetella</taxon>
    </lineage>
</organism>
<reference evidence="3 4" key="1">
    <citation type="journal article" date="2012" name="BMC Genomics">
        <title>Comparative genomics of the classical Bordetella subspecies: the evolution and exchange of virulence-associated diversity amongst closely related pathogens.</title>
        <authorList>
            <person name="Park J."/>
            <person name="Zhang Y."/>
            <person name="Buboltz A.M."/>
            <person name="Zhang X."/>
            <person name="Schuster S.C."/>
            <person name="Ahuja U."/>
            <person name="Liu M."/>
            <person name="Miller J.F."/>
            <person name="Sebaihia M."/>
            <person name="Bentley S.D."/>
            <person name="Parkhill J."/>
            <person name="Harvill E.T."/>
        </authorList>
    </citation>
    <scope>NUCLEOTIDE SEQUENCE [LARGE SCALE GENOMIC DNA]</scope>
    <source>
        <strain evidence="3 4">253</strain>
    </source>
</reference>
<dbReference type="OrthoDB" id="8678477at2"/>
<name>A0A0C6P5I7_BORBO</name>